<dbReference type="EMBL" id="PDUG01000003">
    <property type="protein sequence ID" value="PIC42079.1"/>
    <property type="molecule type" value="Genomic_DNA"/>
</dbReference>
<dbReference type="PANTHER" id="PTHR12811">
    <property type="entry name" value="VACUOLAR PROTEIN SORTING VPS16"/>
    <property type="match status" value="1"/>
</dbReference>
<dbReference type="AlphaFoldDB" id="A0A2G5URC9"/>
<evidence type="ECO:0000259" key="6">
    <source>
        <dbReference type="Pfam" id="PF04841"/>
    </source>
</evidence>
<keyword evidence="3" id="KW-0472">Membrane</keyword>
<feature type="domain" description="Vps16 N-terminal" evidence="6">
    <location>
        <begin position="35"/>
        <end position="271"/>
    </location>
</feature>
<dbReference type="GO" id="GO:0003779">
    <property type="term" value="F:actin binding"/>
    <property type="evidence" value="ECO:0007669"/>
    <property type="project" value="TreeGrafter"/>
</dbReference>
<name>A0A2G5URC9_9PELO</name>
<dbReference type="Proteomes" id="UP000230233">
    <property type="component" value="Chromosome III"/>
</dbReference>
<dbReference type="Pfam" id="PF04841">
    <property type="entry name" value="Vps16_N"/>
    <property type="match status" value="2"/>
</dbReference>
<comment type="subcellular location">
    <subcellularLocation>
        <location evidence="3">Late endosome membrane</location>
        <topology evidence="3">Peripheral membrane protein</topology>
        <orientation evidence="3">Cytoplasmic side</orientation>
    </subcellularLocation>
    <subcellularLocation>
        <location evidence="3">Lysosome membrane</location>
        <topology evidence="3">Peripheral membrane protein</topology>
        <orientation evidence="3">Cytoplasmic side</orientation>
    </subcellularLocation>
    <text evidence="3">Cytoplasmic, peripheral membrane protein associated with late endosomes/lysosomes.</text>
</comment>
<comment type="function">
    <text evidence="3">Plays a role in vesicle-mediated protein trafficking to lysosomal compartments including the endocytic membrane transport and autophagic pathways. Believed to act as a core component of the putative HOPS and CORVET endosomal tethering complexes.</text>
</comment>
<evidence type="ECO:0000259" key="5">
    <source>
        <dbReference type="Pfam" id="PF04840"/>
    </source>
</evidence>
<gene>
    <name evidence="7" type="primary">Cni-vps-16</name>
    <name evidence="7" type="synonym">Cnig_chr_III.g9271</name>
    <name evidence="7" type="ORF">B9Z55_009271</name>
</gene>
<dbReference type="GO" id="GO:0016197">
    <property type="term" value="P:endosomal transport"/>
    <property type="evidence" value="ECO:0007669"/>
    <property type="project" value="TreeGrafter"/>
</dbReference>
<evidence type="ECO:0000313" key="8">
    <source>
        <dbReference type="Proteomes" id="UP000230233"/>
    </source>
</evidence>
<dbReference type="InterPro" id="IPR006926">
    <property type="entry name" value="Vps16_N"/>
</dbReference>
<evidence type="ECO:0000256" key="4">
    <source>
        <dbReference type="SAM" id="MobiDB-lite"/>
    </source>
</evidence>
<dbReference type="GO" id="GO:0033263">
    <property type="term" value="C:CORVET complex"/>
    <property type="evidence" value="ECO:0007669"/>
    <property type="project" value="UniProtKB-UniRule"/>
</dbReference>
<dbReference type="STRING" id="1611254.A0A2G5URC9"/>
<dbReference type="PIRSF" id="PIRSF007949">
    <property type="entry name" value="VPS16"/>
    <property type="match status" value="1"/>
</dbReference>
<keyword evidence="3" id="KW-0967">Endosome</keyword>
<proteinExistence type="inferred from homology"/>
<dbReference type="Pfam" id="PF04840">
    <property type="entry name" value="Vps16_C"/>
    <property type="match status" value="1"/>
</dbReference>
<keyword evidence="3" id="KW-0813">Transport</keyword>
<keyword evidence="3" id="KW-0653">Protein transport</keyword>
<feature type="domain" description="Vps16 C-terminal" evidence="5">
    <location>
        <begin position="578"/>
        <end position="873"/>
    </location>
</feature>
<dbReference type="PANTHER" id="PTHR12811:SF0">
    <property type="entry name" value="VACUOLAR PROTEIN SORTING-ASSOCIATED PROTEIN 16 HOMOLOG"/>
    <property type="match status" value="1"/>
</dbReference>
<dbReference type="GO" id="GO:0042144">
    <property type="term" value="P:vacuole fusion, non-autophagic"/>
    <property type="evidence" value="ECO:0007669"/>
    <property type="project" value="TreeGrafter"/>
</dbReference>
<dbReference type="GO" id="GO:0031902">
    <property type="term" value="C:late endosome membrane"/>
    <property type="evidence" value="ECO:0007669"/>
    <property type="project" value="UniProtKB-SubCell"/>
</dbReference>
<keyword evidence="3" id="KW-0458">Lysosome</keyword>
<evidence type="ECO:0000256" key="3">
    <source>
        <dbReference type="PIRNR" id="PIRNR007949"/>
    </source>
</evidence>
<dbReference type="GO" id="GO:0006886">
    <property type="term" value="P:intracellular protein transport"/>
    <property type="evidence" value="ECO:0007669"/>
    <property type="project" value="InterPro"/>
</dbReference>
<evidence type="ECO:0000313" key="7">
    <source>
        <dbReference type="EMBL" id="PIC42079.1"/>
    </source>
</evidence>
<dbReference type="GO" id="GO:0030897">
    <property type="term" value="C:HOPS complex"/>
    <property type="evidence" value="ECO:0007669"/>
    <property type="project" value="UniProtKB-UniRule"/>
</dbReference>
<comment type="caution">
    <text evidence="7">The sequence shown here is derived from an EMBL/GenBank/DDBJ whole genome shotgun (WGS) entry which is preliminary data.</text>
</comment>
<feature type="domain" description="Vps16 N-terminal" evidence="6">
    <location>
        <begin position="289"/>
        <end position="470"/>
    </location>
</feature>
<dbReference type="OrthoDB" id="1792at2759"/>
<reference evidence="8" key="1">
    <citation type="submission" date="2017-10" db="EMBL/GenBank/DDBJ databases">
        <title>Rapid genome shrinkage in a self-fertile nematode reveals novel sperm competition proteins.</title>
        <authorList>
            <person name="Yin D."/>
            <person name="Schwarz E.M."/>
            <person name="Thomas C.G."/>
            <person name="Felde R.L."/>
            <person name="Korf I.F."/>
            <person name="Cutter A.D."/>
            <person name="Schartner C.M."/>
            <person name="Ralston E.J."/>
            <person name="Meyer B.J."/>
            <person name="Haag E.S."/>
        </authorList>
    </citation>
    <scope>NUCLEOTIDE SEQUENCE [LARGE SCALE GENOMIC DNA]</scope>
    <source>
        <strain evidence="8">JU1422</strain>
    </source>
</reference>
<accession>A0A2G5URC9</accession>
<sequence length="895" mass="100468">MITSELIEGMKESTRTSTPSSGAKPKGDGEICLRPSSSVFLGDQQLYFTQEYLATNSLNMKYVVYFAACQFSGPIAVIYAAPKSWFIWIRTISGRILKRDLPCTDPVFIDWTRAHCLLVLSKNGRAQVLSSIGEKVSEVFFDNQVSDVHECRTFATSRGDSGIAVMDVDGQVAVVNSVSEPVIWSMRPPYSELPTAWTAFQPHSQLTHILLIFEAVFLMGCQGESLQVQNHASVWVDSSTKYVKCVVDDARSRIAMMTENGKIQVGREKVSLSLSLRETQTFFENSKSYETIQIVSIDLSTCFCTVEVTEHDIGKCINFGWVGNSVVFVQMSSSLTVFVNVSARRKPGDEVLVYEKMTANARISVEPDGIRLFESTRVEFVEAASREKIAVLNRSLNEDGAYLYKAAQEMEQGTGHNSFAASTVIQDMYKAIDDCISTACDTWQPEEQKLLLKAARFGMAYTNTTPDTTKLMRAIKEIRVLNELRMVRTGIPLTHRQYRIIGDTCIINRLIDMGSYSVAIKVAQWLGGENCESVDRVLLEWVRRSISKVSRSNMKMDQPALEALDEKISAKLLQFPHVSMADAARRAIEAKLPELARLFIRRETDDESHVAVLLQLNDVSAALTKAAASQRPQLIHQVVRHLMTSESRSSYELAISRIPLAQCLYQDLVRQEGETRGISSRQMLALLEQASDFERQTLFHFDVAEIERNPSERLNALRRAKDAAKSMGDKAIEEILNDVSAFAPLQIQRGQADMSVRDTIIEIADDTAKVAQLKQQARLNDKQVLLWTIEGLAKKGKMEQLFDLAQKRSPIGYAPFVKACVRYKRNEEVNKYFAKANGYSDLVAANLAKKNYVDAAKLAYDRRDREVLHAIHMKSHDDPVQCPRVKQLLNSMDQA</sequence>
<dbReference type="GO" id="GO:0005765">
    <property type="term" value="C:lysosomal membrane"/>
    <property type="evidence" value="ECO:0007669"/>
    <property type="project" value="UniProtKB-SubCell"/>
</dbReference>
<evidence type="ECO:0000256" key="2">
    <source>
        <dbReference type="ARBA" id="ARBA00017947"/>
    </source>
</evidence>
<keyword evidence="8" id="KW-1185">Reference proteome</keyword>
<protein>
    <recommendedName>
        <fullName evidence="2 3">Vacuolar protein sorting-associated protein 16 homolog</fullName>
    </recommendedName>
</protein>
<dbReference type="InterPro" id="IPR016534">
    <property type="entry name" value="VPS16"/>
</dbReference>
<dbReference type="InterPro" id="IPR006925">
    <property type="entry name" value="Vps16_C"/>
</dbReference>
<evidence type="ECO:0000256" key="1">
    <source>
        <dbReference type="ARBA" id="ARBA00009250"/>
    </source>
</evidence>
<feature type="region of interest" description="Disordered" evidence="4">
    <location>
        <begin position="8"/>
        <end position="28"/>
    </location>
</feature>
<comment type="similarity">
    <text evidence="1 3">Belongs to the VPS16 family.</text>
</comment>
<organism evidence="7 8">
    <name type="scientific">Caenorhabditis nigoni</name>
    <dbReference type="NCBI Taxonomy" id="1611254"/>
    <lineage>
        <taxon>Eukaryota</taxon>
        <taxon>Metazoa</taxon>
        <taxon>Ecdysozoa</taxon>
        <taxon>Nematoda</taxon>
        <taxon>Chromadorea</taxon>
        <taxon>Rhabditida</taxon>
        <taxon>Rhabditina</taxon>
        <taxon>Rhabditomorpha</taxon>
        <taxon>Rhabditoidea</taxon>
        <taxon>Rhabditidae</taxon>
        <taxon>Peloderinae</taxon>
        <taxon>Caenorhabditis</taxon>
    </lineage>
</organism>